<dbReference type="EMBL" id="ATAM02000005">
    <property type="protein sequence ID" value="KAL0249792.1"/>
    <property type="molecule type" value="Genomic_DNA"/>
</dbReference>
<evidence type="ECO:0008006" key="3">
    <source>
        <dbReference type="Google" id="ProtNLM"/>
    </source>
</evidence>
<dbReference type="Gene3D" id="3.90.70.80">
    <property type="match status" value="1"/>
</dbReference>
<protein>
    <recommendedName>
        <fullName evidence="3">OTU domain-containing protein</fullName>
    </recommendedName>
</protein>
<proteinExistence type="predicted"/>
<dbReference type="RefSeq" id="XP_066613979.1">
    <property type="nucleotide sequence ID" value="XM_066757595.1"/>
</dbReference>
<accession>A0ABR3BS90</accession>
<dbReference type="Proteomes" id="UP000054399">
    <property type="component" value="Unassembled WGS sequence"/>
</dbReference>
<comment type="caution">
    <text evidence="1">The sequence shown here is derived from an EMBL/GenBank/DDBJ whole genome shotgun (WGS) entry which is preliminary data.</text>
</comment>
<dbReference type="CDD" id="cd22744">
    <property type="entry name" value="OTU"/>
    <property type="match status" value="1"/>
</dbReference>
<evidence type="ECO:0000313" key="2">
    <source>
        <dbReference type="Proteomes" id="UP000054399"/>
    </source>
</evidence>
<dbReference type="GeneID" id="91989950"/>
<reference evidence="1 2" key="2">
    <citation type="submission" date="2024-01" db="EMBL/GenBank/DDBJ databases">
        <title>Comparative genomics of Cryptococcus and Kwoniella reveals pathogenesis evolution and contrasting modes of karyotype evolution via chromosome fusion or intercentromeric recombination.</title>
        <authorList>
            <person name="Coelho M.A."/>
            <person name="David-Palma M."/>
            <person name="Shea T."/>
            <person name="Bowers K."/>
            <person name="Mcginley-Smith S."/>
            <person name="Mohammad A.W."/>
            <person name="Gnirke A."/>
            <person name="Yurkov A.M."/>
            <person name="Nowrousian M."/>
            <person name="Sun S."/>
            <person name="Cuomo C.A."/>
            <person name="Heitman J."/>
        </authorList>
    </citation>
    <scope>NUCLEOTIDE SEQUENCE [LARGE SCALE GENOMIC DNA]</scope>
    <source>
        <strain evidence="1 2">IND107</strain>
    </source>
</reference>
<reference evidence="2" key="1">
    <citation type="submission" date="2015-01" db="EMBL/GenBank/DDBJ databases">
        <title>The Genome Sequence of Cryptococcus gattii MMRL2647.</title>
        <authorList>
            <consortium name="The Broad Institute Genomics Platform"/>
            <person name="Cuomo C."/>
            <person name="Litvintseva A."/>
            <person name="Chen Y."/>
            <person name="Heitman J."/>
            <person name="Sun S."/>
            <person name="Springer D."/>
            <person name="Dromer F."/>
            <person name="Young S."/>
            <person name="Zeng Q."/>
            <person name="Gargeya S."/>
            <person name="Abouelleil A."/>
            <person name="Alvarado L."/>
            <person name="Chapman S.B."/>
            <person name="Gainer-Dewar J."/>
            <person name="Goldberg J."/>
            <person name="Griggs A."/>
            <person name="Gujja S."/>
            <person name="Hansen M."/>
            <person name="Howarth C."/>
            <person name="Imamovic A."/>
            <person name="Larimer J."/>
            <person name="Murphy C."/>
            <person name="Naylor J."/>
            <person name="Pearson M."/>
            <person name="Priest M."/>
            <person name="Roberts A."/>
            <person name="Saif S."/>
            <person name="Shea T."/>
            <person name="Sykes S."/>
            <person name="Wortman J."/>
            <person name="Nusbaum C."/>
            <person name="Birren B."/>
        </authorList>
    </citation>
    <scope>NUCLEOTIDE SEQUENCE [LARGE SCALE GENOMIC DNA]</scope>
    <source>
        <strain evidence="2">IND107</strain>
    </source>
</reference>
<gene>
    <name evidence="1" type="ORF">I308_103094</name>
</gene>
<name>A0ABR3BS90_9TREE</name>
<evidence type="ECO:0000313" key="1">
    <source>
        <dbReference type="EMBL" id="KAL0249792.1"/>
    </source>
</evidence>
<organism evidence="1 2">
    <name type="scientific">Cryptococcus tetragattii IND107</name>
    <dbReference type="NCBI Taxonomy" id="1296105"/>
    <lineage>
        <taxon>Eukaryota</taxon>
        <taxon>Fungi</taxon>
        <taxon>Dikarya</taxon>
        <taxon>Basidiomycota</taxon>
        <taxon>Agaricomycotina</taxon>
        <taxon>Tremellomycetes</taxon>
        <taxon>Tremellales</taxon>
        <taxon>Cryptococcaceae</taxon>
        <taxon>Cryptococcus</taxon>
        <taxon>Cryptococcus gattii species complex</taxon>
    </lineage>
</organism>
<keyword evidence="2" id="KW-1185">Reference proteome</keyword>
<sequence length="127" mass="15160">MARTHWTASDGHCLYRSFLMAYMGHATDEDVWQLRRRVADKMSTKRTPTSLDRVRGAMIELAGTFHHNFKSWSTLLNFFFKELFQSIIRRVNFKVLLQQDPWLPLQPQHYTMSESCARRRSYMRTDV</sequence>